<dbReference type="EMBL" id="CAJFCV020000006">
    <property type="protein sequence ID" value="CAG9130563.1"/>
    <property type="molecule type" value="Genomic_DNA"/>
</dbReference>
<dbReference type="InterPro" id="IPR009060">
    <property type="entry name" value="UBA-like_sf"/>
</dbReference>
<dbReference type="Gene3D" id="1.10.238.10">
    <property type="entry name" value="EF-hand"/>
    <property type="match status" value="1"/>
</dbReference>
<dbReference type="GO" id="GO:0000151">
    <property type="term" value="C:ubiquitin ligase complex"/>
    <property type="evidence" value="ECO:0007669"/>
    <property type="project" value="TreeGrafter"/>
</dbReference>
<feature type="domain" description="DCUN1" evidence="3">
    <location>
        <begin position="89"/>
        <end position="284"/>
    </location>
</feature>
<comment type="function">
    <text evidence="2">Neddylation of cullins play an essential role in the regulation of SCF-type complexes activity.</text>
</comment>
<reference evidence="8" key="1">
    <citation type="submission" date="2016-11" db="UniProtKB">
        <authorList>
            <consortium name="WormBaseParasite"/>
        </authorList>
    </citation>
    <scope>IDENTIFICATION</scope>
</reference>
<evidence type="ECO:0000313" key="8">
    <source>
        <dbReference type="WBParaSite" id="BXY_1101100.1"/>
    </source>
</evidence>
<dbReference type="AlphaFoldDB" id="A0A1I7SDA6"/>
<sequence>MFKIIKFFQEFVVARAAKRLKLGEPSPPAPTMSAKLKAGQRDKLRTFLQIANCDEIIAQKCLNNADWNIERALDIFYQTPSFQESSSGCDARKIDALFNAYANDKEDLKQTGVENRIGPNGMLRLLNDLHVDPSSVDALILAWKMKAETQCEFSQEEFKNGCIQMRVDTIDKMRNQVSNWRNEIKDTQKFKQLYQFAFNYAKSAATRFLEIDTAVAYWNLIFEDRDSRVPIWIEFLKNNKTRGVSRDTWNLFFDFLVQTMDTYDNYDAEGAWPVMIDEFVDYAKTRKS</sequence>
<gene>
    <name evidence="4" type="ORF">BXYJ_LOCUS14759</name>
</gene>
<evidence type="ECO:0000313" key="6">
    <source>
        <dbReference type="Proteomes" id="UP000095284"/>
    </source>
</evidence>
<evidence type="ECO:0000313" key="5">
    <source>
        <dbReference type="EMBL" id="CAG9130563.1"/>
    </source>
</evidence>
<dbReference type="InterPro" id="IPR042460">
    <property type="entry name" value="DCN1-like_PONY"/>
</dbReference>
<reference evidence="5" key="2">
    <citation type="submission" date="2020-08" db="EMBL/GenBank/DDBJ databases">
        <authorList>
            <person name="Kikuchi T."/>
        </authorList>
    </citation>
    <scope>NUCLEOTIDE SEQUENCE</scope>
    <source>
        <strain evidence="4">Ka4C1</strain>
    </source>
</reference>
<evidence type="ECO:0000313" key="4">
    <source>
        <dbReference type="EMBL" id="CAD5234668.1"/>
    </source>
</evidence>
<dbReference type="GO" id="GO:0031624">
    <property type="term" value="F:ubiquitin conjugating enzyme binding"/>
    <property type="evidence" value="ECO:0007669"/>
    <property type="project" value="TreeGrafter"/>
</dbReference>
<dbReference type="InterPro" id="IPR014764">
    <property type="entry name" value="DCN-prot"/>
</dbReference>
<evidence type="ECO:0000259" key="3">
    <source>
        <dbReference type="PROSITE" id="PS51229"/>
    </source>
</evidence>
<dbReference type="EMBL" id="CAJFDI010000006">
    <property type="protein sequence ID" value="CAD5234668.1"/>
    <property type="molecule type" value="Genomic_DNA"/>
</dbReference>
<evidence type="ECO:0000256" key="2">
    <source>
        <dbReference type="RuleBase" id="RU410713"/>
    </source>
</evidence>
<dbReference type="PANTHER" id="PTHR12281">
    <property type="entry name" value="RP42 RELATED"/>
    <property type="match status" value="1"/>
</dbReference>
<name>A0A1I7SDA6_BURXY</name>
<dbReference type="Proteomes" id="UP000659654">
    <property type="component" value="Unassembled WGS sequence"/>
</dbReference>
<dbReference type="GO" id="GO:0045116">
    <property type="term" value="P:protein neddylation"/>
    <property type="evidence" value="ECO:0007669"/>
    <property type="project" value="TreeGrafter"/>
</dbReference>
<keyword evidence="7" id="KW-1185">Reference proteome</keyword>
<dbReference type="Pfam" id="PF03556">
    <property type="entry name" value="Cullin_binding"/>
    <property type="match status" value="1"/>
</dbReference>
<dbReference type="Proteomes" id="UP000582659">
    <property type="component" value="Unassembled WGS sequence"/>
</dbReference>
<dbReference type="InterPro" id="IPR005176">
    <property type="entry name" value="PONY_dom"/>
</dbReference>
<dbReference type="PANTHER" id="PTHR12281:SF32">
    <property type="entry name" value="DCN1-LIKE PROTEIN"/>
    <property type="match status" value="1"/>
</dbReference>
<evidence type="ECO:0000256" key="1">
    <source>
        <dbReference type="ARBA" id="ARBA00022786"/>
    </source>
</evidence>
<dbReference type="SUPFAM" id="SSF46934">
    <property type="entry name" value="UBA-like"/>
    <property type="match status" value="1"/>
</dbReference>
<dbReference type="Proteomes" id="UP000095284">
    <property type="component" value="Unplaced"/>
</dbReference>
<dbReference type="Gene3D" id="1.10.238.200">
    <property type="entry name" value="Cullin, PONY binding domain"/>
    <property type="match status" value="1"/>
</dbReference>
<dbReference type="GO" id="GO:2000436">
    <property type="term" value="P:positive regulation of protein neddylation"/>
    <property type="evidence" value="ECO:0007669"/>
    <property type="project" value="UniProtKB-ARBA"/>
</dbReference>
<dbReference type="SMR" id="A0A1I7SDA6"/>
<dbReference type="OrthoDB" id="286637at2759"/>
<dbReference type="eggNOG" id="KOG3077">
    <property type="taxonomic scope" value="Eukaryota"/>
</dbReference>
<dbReference type="GO" id="GO:0005886">
    <property type="term" value="C:plasma membrane"/>
    <property type="evidence" value="ECO:0007669"/>
    <property type="project" value="UniProtKB-ARBA"/>
</dbReference>
<dbReference type="PROSITE" id="PS51229">
    <property type="entry name" value="DCUN1"/>
    <property type="match status" value="1"/>
</dbReference>
<dbReference type="GO" id="GO:0097602">
    <property type="term" value="F:cullin family protein binding"/>
    <property type="evidence" value="ECO:0007669"/>
    <property type="project" value="TreeGrafter"/>
</dbReference>
<proteinExistence type="predicted"/>
<organism evidence="6 8">
    <name type="scientific">Bursaphelenchus xylophilus</name>
    <name type="common">Pinewood nematode worm</name>
    <name type="synonym">Aphelenchoides xylophilus</name>
    <dbReference type="NCBI Taxonomy" id="6326"/>
    <lineage>
        <taxon>Eukaryota</taxon>
        <taxon>Metazoa</taxon>
        <taxon>Ecdysozoa</taxon>
        <taxon>Nematoda</taxon>
        <taxon>Chromadorea</taxon>
        <taxon>Rhabditida</taxon>
        <taxon>Tylenchina</taxon>
        <taxon>Tylenchomorpha</taxon>
        <taxon>Aphelenchoidea</taxon>
        <taxon>Aphelenchoididae</taxon>
        <taxon>Bursaphelenchus</taxon>
    </lineage>
</organism>
<evidence type="ECO:0000313" key="7">
    <source>
        <dbReference type="Proteomes" id="UP000659654"/>
    </source>
</evidence>
<dbReference type="WBParaSite" id="BXY_1101100.1">
    <property type="protein sequence ID" value="BXY_1101100.1"/>
    <property type="gene ID" value="BXY_1101100"/>
</dbReference>
<protein>
    <recommendedName>
        <fullName evidence="2">Defective in cullin neddylation protein</fullName>
    </recommendedName>
</protein>
<dbReference type="FunFam" id="1.10.238.200:FF:000003">
    <property type="entry name" value="DCN1-like protein 3"/>
    <property type="match status" value="1"/>
</dbReference>
<dbReference type="Gene3D" id="1.10.8.10">
    <property type="entry name" value="DNA helicase RuvA subunit, C-terminal domain"/>
    <property type="match status" value="1"/>
</dbReference>
<dbReference type="FunFam" id="1.10.238.10:FF:000030">
    <property type="entry name" value="DCN1-like protein"/>
    <property type="match status" value="1"/>
</dbReference>
<keyword evidence="1" id="KW-0833">Ubl conjugation pathway</keyword>
<dbReference type="GO" id="GO:0032182">
    <property type="term" value="F:ubiquitin-like protein binding"/>
    <property type="evidence" value="ECO:0007669"/>
    <property type="project" value="TreeGrafter"/>
</dbReference>
<accession>A0A1I7SDA6</accession>
<dbReference type="Pfam" id="PF14555">
    <property type="entry name" value="UBA_4"/>
    <property type="match status" value="1"/>
</dbReference>